<proteinExistence type="predicted"/>
<feature type="compositionally biased region" description="Polar residues" evidence="1">
    <location>
        <begin position="27"/>
        <end position="37"/>
    </location>
</feature>
<keyword evidence="4" id="KW-1185">Reference proteome</keyword>
<gene>
    <name evidence="3" type="ORF">RGD00_22325</name>
</gene>
<dbReference type="Proteomes" id="UP001247754">
    <property type="component" value="Unassembled WGS sequence"/>
</dbReference>
<evidence type="ECO:0000256" key="1">
    <source>
        <dbReference type="SAM" id="MobiDB-lite"/>
    </source>
</evidence>
<dbReference type="Pfam" id="PF13455">
    <property type="entry name" value="MUG113"/>
    <property type="match status" value="1"/>
</dbReference>
<evidence type="ECO:0000313" key="4">
    <source>
        <dbReference type="Proteomes" id="UP001247754"/>
    </source>
</evidence>
<protein>
    <submittedName>
        <fullName evidence="3">GIY-YIG nuclease family protein</fullName>
    </submittedName>
</protein>
<dbReference type="RefSeq" id="WP_310459449.1">
    <property type="nucleotide sequence ID" value="NZ_JAVKPH010000064.1"/>
</dbReference>
<feature type="compositionally biased region" description="Basic residues" evidence="1">
    <location>
        <begin position="1"/>
        <end position="17"/>
    </location>
</feature>
<feature type="domain" description="Bacteriophage T5 Orf172 DNA-binding" evidence="2">
    <location>
        <begin position="80"/>
        <end position="174"/>
    </location>
</feature>
<dbReference type="SMART" id="SM00974">
    <property type="entry name" value="T5orf172"/>
    <property type="match status" value="1"/>
</dbReference>
<reference evidence="3 4" key="1">
    <citation type="submission" date="2023-09" db="EMBL/GenBank/DDBJ databases">
        <title>Xinfangfangia sedmenti sp. nov., isolated the sedment.</title>
        <authorList>
            <person name="Xu L."/>
        </authorList>
    </citation>
    <scope>NUCLEOTIDE SEQUENCE [LARGE SCALE GENOMIC DNA]</scope>
    <source>
        <strain evidence="3 4">LG-4</strain>
    </source>
</reference>
<comment type="caution">
    <text evidence="3">The sequence shown here is derived from an EMBL/GenBank/DDBJ whole genome shotgun (WGS) entry which is preliminary data.</text>
</comment>
<feature type="region of interest" description="Disordered" evidence="1">
    <location>
        <begin position="1"/>
        <end position="56"/>
    </location>
</feature>
<evidence type="ECO:0000259" key="2">
    <source>
        <dbReference type="SMART" id="SM00974"/>
    </source>
</evidence>
<dbReference type="EMBL" id="JAVKPH010000064">
    <property type="protein sequence ID" value="MDR5655348.1"/>
    <property type="molecule type" value="Genomic_DNA"/>
</dbReference>
<name>A0ABU1FFM1_9RHOB</name>
<sequence>RAQRLHRARHAHHRGRRINLSGERGSPISSRFVQQSRYDARTSPDRSAGPLFAGESDDEDIASGTIYVLRSKSDHPLVTANRDVLHKIGVTGGDITRRLANARLDPTFLMAEVEVVATYTLYNINRVKLENLVHRIFAPAQLDIEIKDRFGNPVVPREWFLVPRFVVDDAVERIKDGTITDYIYDPAAARLVRIGNLA</sequence>
<dbReference type="InterPro" id="IPR018306">
    <property type="entry name" value="Phage_T5_Orf172_DNA-bd"/>
</dbReference>
<accession>A0ABU1FFM1</accession>
<feature type="non-terminal residue" evidence="3">
    <location>
        <position position="1"/>
    </location>
</feature>
<organism evidence="3 4">
    <name type="scientific">Ruixingdingia sedimenti</name>
    <dbReference type="NCBI Taxonomy" id="3073604"/>
    <lineage>
        <taxon>Bacteria</taxon>
        <taxon>Pseudomonadati</taxon>
        <taxon>Pseudomonadota</taxon>
        <taxon>Alphaproteobacteria</taxon>
        <taxon>Rhodobacterales</taxon>
        <taxon>Paracoccaceae</taxon>
        <taxon>Ruixingdingia</taxon>
    </lineage>
</organism>
<evidence type="ECO:0000313" key="3">
    <source>
        <dbReference type="EMBL" id="MDR5655348.1"/>
    </source>
</evidence>